<dbReference type="InterPro" id="IPR027417">
    <property type="entry name" value="P-loop_NTPase"/>
</dbReference>
<dbReference type="FunFam" id="3.40.50.300:FF:000056">
    <property type="entry name" value="Cell division ATP-binding protein FtsE"/>
    <property type="match status" value="1"/>
</dbReference>
<dbReference type="Pfam" id="PF09383">
    <property type="entry name" value="NIL"/>
    <property type="match status" value="1"/>
</dbReference>
<name>A0A9X0PFG9_9STAP</name>
<evidence type="ECO:0000256" key="6">
    <source>
        <dbReference type="ARBA" id="ARBA00022967"/>
    </source>
</evidence>
<dbReference type="InterPro" id="IPR045865">
    <property type="entry name" value="ACT-like_dom_sf"/>
</dbReference>
<evidence type="ECO:0000256" key="4">
    <source>
        <dbReference type="ARBA" id="ARBA00022741"/>
    </source>
</evidence>
<dbReference type="PANTHER" id="PTHR43166">
    <property type="entry name" value="AMINO ACID IMPORT ATP-BINDING PROTEIN"/>
    <property type="match status" value="1"/>
</dbReference>
<keyword evidence="2" id="KW-0813">Transport</keyword>
<dbReference type="GO" id="GO:0005524">
    <property type="term" value="F:ATP binding"/>
    <property type="evidence" value="ECO:0007669"/>
    <property type="project" value="UniProtKB-KW"/>
</dbReference>
<dbReference type="PROSITE" id="PS50893">
    <property type="entry name" value="ABC_TRANSPORTER_2"/>
    <property type="match status" value="1"/>
</dbReference>
<keyword evidence="5 10" id="KW-0067">ATP-binding</keyword>
<dbReference type="Proteomes" id="UP000524893">
    <property type="component" value="Unassembled WGS sequence"/>
</dbReference>
<proteinExistence type="inferred from homology"/>
<keyword evidence="3" id="KW-1003">Cell membrane</keyword>
<keyword evidence="6" id="KW-1278">Translocase</keyword>
<keyword evidence="7" id="KW-0029">Amino-acid transport</keyword>
<dbReference type="GO" id="GO:0005886">
    <property type="term" value="C:plasma membrane"/>
    <property type="evidence" value="ECO:0007669"/>
    <property type="project" value="UniProtKB-ARBA"/>
</dbReference>
<dbReference type="PANTHER" id="PTHR43166:SF30">
    <property type="entry name" value="METHIONINE IMPORT ATP-BINDING PROTEIN METN"/>
    <property type="match status" value="1"/>
</dbReference>
<evidence type="ECO:0000256" key="8">
    <source>
        <dbReference type="ARBA" id="ARBA00023136"/>
    </source>
</evidence>
<reference evidence="10 11" key="1">
    <citation type="journal article" date="2020" name="Access Microbiol">
        <title>Isolation and genome sequencing of Staphylococcus schleiferi subspecies coagulans from Antarctic seals.</title>
        <authorList>
            <person name="Foster G."/>
            <person name="Robb A."/>
            <person name="Paterson G.K."/>
        </authorList>
    </citation>
    <scope>NUCLEOTIDE SEQUENCE [LARGE SCALE GENOMIC DNA]</scope>
    <source>
        <strain evidence="10 11">M615/02/4</strain>
    </source>
</reference>
<organism evidence="10 11">
    <name type="scientific">Staphylococcus coagulans</name>
    <dbReference type="NCBI Taxonomy" id="74706"/>
    <lineage>
        <taxon>Bacteria</taxon>
        <taxon>Bacillati</taxon>
        <taxon>Bacillota</taxon>
        <taxon>Bacilli</taxon>
        <taxon>Bacillales</taxon>
        <taxon>Staphylococcaceae</taxon>
        <taxon>Staphylococcus</taxon>
    </lineage>
</organism>
<dbReference type="InterPro" id="IPR041701">
    <property type="entry name" value="MetN_ABC"/>
</dbReference>
<dbReference type="InterPro" id="IPR050086">
    <property type="entry name" value="MetN_ABC_transporter-like"/>
</dbReference>
<dbReference type="SMART" id="SM00930">
    <property type="entry name" value="NIL"/>
    <property type="match status" value="1"/>
</dbReference>
<dbReference type="Gene3D" id="3.30.70.260">
    <property type="match status" value="1"/>
</dbReference>
<evidence type="ECO:0000313" key="10">
    <source>
        <dbReference type="EMBL" id="MBA8776806.1"/>
    </source>
</evidence>
<dbReference type="InterPro" id="IPR018449">
    <property type="entry name" value="NIL_domain"/>
</dbReference>
<gene>
    <name evidence="10" type="ORF">HR081_07940</name>
</gene>
<evidence type="ECO:0000256" key="5">
    <source>
        <dbReference type="ARBA" id="ARBA00022840"/>
    </source>
</evidence>
<evidence type="ECO:0000256" key="3">
    <source>
        <dbReference type="ARBA" id="ARBA00022475"/>
    </source>
</evidence>
<dbReference type="GO" id="GO:0016887">
    <property type="term" value="F:ATP hydrolysis activity"/>
    <property type="evidence" value="ECO:0007669"/>
    <property type="project" value="InterPro"/>
</dbReference>
<protein>
    <submittedName>
        <fullName evidence="10">Methionine ABC transporter ATP-binding protein</fullName>
    </submittedName>
</protein>
<dbReference type="AlphaFoldDB" id="A0A9X0PFG9"/>
<dbReference type="SMART" id="SM00382">
    <property type="entry name" value="AAA"/>
    <property type="match status" value="1"/>
</dbReference>
<feature type="domain" description="ABC transporter" evidence="9">
    <location>
        <begin position="2"/>
        <end position="241"/>
    </location>
</feature>
<comment type="caution">
    <text evidence="10">The sequence shown here is derived from an EMBL/GenBank/DDBJ whole genome shotgun (WGS) entry which is preliminary data.</text>
</comment>
<evidence type="ECO:0000256" key="2">
    <source>
        <dbReference type="ARBA" id="ARBA00022448"/>
    </source>
</evidence>
<dbReference type="Pfam" id="PF00005">
    <property type="entry name" value="ABC_tran"/>
    <property type="match status" value="1"/>
</dbReference>
<evidence type="ECO:0000256" key="7">
    <source>
        <dbReference type="ARBA" id="ARBA00022970"/>
    </source>
</evidence>
<dbReference type="GO" id="GO:0006865">
    <property type="term" value="P:amino acid transport"/>
    <property type="evidence" value="ECO:0007669"/>
    <property type="project" value="UniProtKB-KW"/>
</dbReference>
<dbReference type="Gene3D" id="3.40.50.300">
    <property type="entry name" value="P-loop containing nucleotide triphosphate hydrolases"/>
    <property type="match status" value="1"/>
</dbReference>
<comment type="similarity">
    <text evidence="1">Belongs to the ABC transporter superfamily.</text>
</comment>
<dbReference type="InterPro" id="IPR003593">
    <property type="entry name" value="AAA+_ATPase"/>
</dbReference>
<evidence type="ECO:0000259" key="9">
    <source>
        <dbReference type="PROSITE" id="PS50893"/>
    </source>
</evidence>
<dbReference type="RefSeq" id="WP_182280890.1">
    <property type="nucleotide sequence ID" value="NZ_JABTCN010000022.1"/>
</dbReference>
<dbReference type="InterPro" id="IPR017871">
    <property type="entry name" value="ABC_transporter-like_CS"/>
</dbReference>
<keyword evidence="8" id="KW-0472">Membrane</keyword>
<keyword evidence="4" id="KW-0547">Nucleotide-binding</keyword>
<dbReference type="SUPFAM" id="SSF55021">
    <property type="entry name" value="ACT-like"/>
    <property type="match status" value="1"/>
</dbReference>
<dbReference type="InterPro" id="IPR003439">
    <property type="entry name" value="ABC_transporter-like_ATP-bd"/>
</dbReference>
<evidence type="ECO:0000256" key="1">
    <source>
        <dbReference type="ARBA" id="ARBA00005417"/>
    </source>
</evidence>
<evidence type="ECO:0000313" key="11">
    <source>
        <dbReference type="Proteomes" id="UP000524893"/>
    </source>
</evidence>
<accession>A0A9X0PFG9</accession>
<sequence length="341" mass="38156">MIEFKNVNKTFKKKSTTVQALKDVNFKINKGDIFGVIGYSGAGKSTLVRLVNQLEKQTSGDILVDGHHLNTHSAAQLRTVKKEIGMIFQHFNLLNSKTVFKNVAMPLILSKVPMEEIKVRVEEMLRFVDLAGKANQFPTELSGGQKQRVAIARALITRPKILLCDEATSALDPATTDSILDLLKKTNETFGVTIMVITHEMSVIQKICHRVAVMENGHVIELDTVKSVFSQPQTSTAQRFVSTVINTLPSPSVIKDIQLHEDDTVYKLFIEPSQIKHTILNDLIQEINVKVNVIHAITANIQNETVGYLWLQVTGTPAQQRDARSYFETHHIQYEEGLPSC</sequence>
<dbReference type="CDD" id="cd03258">
    <property type="entry name" value="ABC_MetN_methionine_transporter"/>
    <property type="match status" value="1"/>
</dbReference>
<dbReference type="SUPFAM" id="SSF52540">
    <property type="entry name" value="P-loop containing nucleoside triphosphate hydrolases"/>
    <property type="match status" value="1"/>
</dbReference>
<dbReference type="PROSITE" id="PS00211">
    <property type="entry name" value="ABC_TRANSPORTER_1"/>
    <property type="match status" value="1"/>
</dbReference>
<dbReference type="EMBL" id="JABTCN010000022">
    <property type="protein sequence ID" value="MBA8776806.1"/>
    <property type="molecule type" value="Genomic_DNA"/>
</dbReference>